<dbReference type="AlphaFoldDB" id="A0A2S5BE18"/>
<proteinExistence type="predicted"/>
<protein>
    <recommendedName>
        <fullName evidence="3">F-box domain-containing protein</fullName>
    </recommendedName>
</protein>
<keyword evidence="2" id="KW-1185">Reference proteome</keyword>
<dbReference type="Proteomes" id="UP000237144">
    <property type="component" value="Unassembled WGS sequence"/>
</dbReference>
<comment type="caution">
    <text evidence="1">The sequence shown here is derived from an EMBL/GenBank/DDBJ whole genome shotgun (WGS) entry which is preliminary data.</text>
</comment>
<reference evidence="1 2" key="1">
    <citation type="journal article" date="2018" name="Front. Microbiol.">
        <title>Prospects for Fungal Bioremediation of Acidic Radioactive Waste Sites: Characterization and Genome Sequence of Rhodotorula taiwanensis MD1149.</title>
        <authorList>
            <person name="Tkavc R."/>
            <person name="Matrosova V.Y."/>
            <person name="Grichenko O.E."/>
            <person name="Gostincar C."/>
            <person name="Volpe R.P."/>
            <person name="Klimenkova P."/>
            <person name="Gaidamakova E.K."/>
            <person name="Zhou C.E."/>
            <person name="Stewart B.J."/>
            <person name="Lyman M.G."/>
            <person name="Malfatti S.A."/>
            <person name="Rubinfeld B."/>
            <person name="Courtot M."/>
            <person name="Singh J."/>
            <person name="Dalgard C.L."/>
            <person name="Hamilton T."/>
            <person name="Frey K.G."/>
            <person name="Gunde-Cimerman N."/>
            <person name="Dugan L."/>
            <person name="Daly M.J."/>
        </authorList>
    </citation>
    <scope>NUCLEOTIDE SEQUENCE [LARGE SCALE GENOMIC DNA]</scope>
    <source>
        <strain evidence="1 2">MD1149</strain>
    </source>
</reference>
<evidence type="ECO:0000313" key="2">
    <source>
        <dbReference type="Proteomes" id="UP000237144"/>
    </source>
</evidence>
<accession>A0A2S5BE18</accession>
<organism evidence="1 2">
    <name type="scientific">Rhodotorula taiwanensis</name>
    <dbReference type="NCBI Taxonomy" id="741276"/>
    <lineage>
        <taxon>Eukaryota</taxon>
        <taxon>Fungi</taxon>
        <taxon>Dikarya</taxon>
        <taxon>Basidiomycota</taxon>
        <taxon>Pucciniomycotina</taxon>
        <taxon>Microbotryomycetes</taxon>
        <taxon>Sporidiobolales</taxon>
        <taxon>Sporidiobolaceae</taxon>
        <taxon>Rhodotorula</taxon>
    </lineage>
</organism>
<evidence type="ECO:0008006" key="3">
    <source>
        <dbReference type="Google" id="ProtNLM"/>
    </source>
</evidence>
<sequence>MPAFRLPLELELHILDLATPHRLLPSLKRRVKFLRKIALVHRSFTAWAQARLREQFVFTYRTSDPQLLAFERRRQQAELLTDWKPECFLLDLRNFFYADEYDCNCTKSSRRPSTDSLPRAGLLHMGADNGGLEATGNLAAWPARFARFLVYLTHLLVRVCTFDCPPIVDLDDSSCGITWEDPAWGFGQTSQASALTLRHLACSDFSISAPHLTQLVLVQCEIHTSLTRICKRFPELADLFSFRTDFNSGDDDLAALPQSLRQVVIASTSADALEDYEWTTFAKRMPRTLQTFTFTLLQADVDPDEDSARAAVATQHVARLEQTLHNTGTRFTCRIATNSDEEELATVMLALGL</sequence>
<dbReference type="EMBL" id="PJQD01000020">
    <property type="protein sequence ID" value="POY75014.1"/>
    <property type="molecule type" value="Genomic_DNA"/>
</dbReference>
<name>A0A2S5BE18_9BASI</name>
<evidence type="ECO:0000313" key="1">
    <source>
        <dbReference type="EMBL" id="POY75014.1"/>
    </source>
</evidence>
<gene>
    <name evidence="1" type="ORF">BMF94_1990</name>
</gene>
<dbReference type="OrthoDB" id="10669749at2759"/>